<dbReference type="Proteomes" id="UP000013827">
    <property type="component" value="Unassembled WGS sequence"/>
</dbReference>
<dbReference type="GO" id="GO:0005524">
    <property type="term" value="F:ATP binding"/>
    <property type="evidence" value="ECO:0007669"/>
    <property type="project" value="InterPro"/>
</dbReference>
<proteinExistence type="predicted"/>
<keyword evidence="3" id="KW-1185">Reference proteome</keyword>
<dbReference type="PANTHER" id="PTHR24359">
    <property type="entry name" value="SERINE/THREONINE-PROTEIN KINASE SBK1"/>
    <property type="match status" value="1"/>
</dbReference>
<dbReference type="InterPro" id="IPR008271">
    <property type="entry name" value="Ser/Thr_kinase_AS"/>
</dbReference>
<sequence>MDFVSVATAAIATDAAHRFAVRNAVSAAQASLDADRRAAARAHLQDLGRDCDGAGRWLRLTRELEQSRSSFHEAQSRIRSLVPSDGAAVGEEVLDAAVRSRDERRAGHLERLRTSLEQHERFAAAAQHSRLLAELQALETDPGPAAMGAGLTGQVRLSMLRERLVPPLDEWVGLVPRLQDELAELEAAGSSAPGLDDLHRLRDAWYEAEDALDRLLEQRPTRVRAGRPQPPPVPQAQLAAATRAVQQSERSLRAERARLSGMAASHFPELAVKEPLLQLGAAEGELFQRGGMLVERSLEQYSGPGGASSLEVLADLLSARHRVLRGEFGLDAHGRGVPCVLKEYVLDGEGVEWGKLVREVSVLAKLSDSPRFVEVQAVFQQARAGQNLAYLQLPYFEKRDVCHWLESDPPPSTDERRKMLRQLAEALQHLHSHGYAHGDVKLENVLMSAQATAHLADFESVREEPAPSAVRSASRSAGGGVRTMRYVAPERRSGQPGMSKPSAASDMYAYGVCALLACCDGEGEGEVVFDAAEQLRGWSREAASSAGGPHLPALLDALLDLEQPAATSVMDALARRLSAKQVPSKALHFKPSCANS</sequence>
<dbReference type="GO" id="GO:0004674">
    <property type="term" value="F:protein serine/threonine kinase activity"/>
    <property type="evidence" value="ECO:0007669"/>
    <property type="project" value="TreeGrafter"/>
</dbReference>
<evidence type="ECO:0000313" key="3">
    <source>
        <dbReference type="Proteomes" id="UP000013827"/>
    </source>
</evidence>
<dbReference type="GeneID" id="17286210"/>
<dbReference type="PANTHER" id="PTHR24359:SF1">
    <property type="entry name" value="INHIBITOR OF NUCLEAR FACTOR KAPPA-B KINASE EPSILON SUBUNIT HOMOLOG 1-RELATED"/>
    <property type="match status" value="1"/>
</dbReference>
<dbReference type="PaxDb" id="2903-EOD40940"/>
<dbReference type="InterPro" id="IPR011009">
    <property type="entry name" value="Kinase-like_dom_sf"/>
</dbReference>
<name>A0A0D3KYV5_EMIH1</name>
<reference evidence="3" key="1">
    <citation type="journal article" date="2013" name="Nature">
        <title>Pan genome of the phytoplankton Emiliania underpins its global distribution.</title>
        <authorList>
            <person name="Read B.A."/>
            <person name="Kegel J."/>
            <person name="Klute M.J."/>
            <person name="Kuo A."/>
            <person name="Lefebvre S.C."/>
            <person name="Maumus F."/>
            <person name="Mayer C."/>
            <person name="Miller J."/>
            <person name="Monier A."/>
            <person name="Salamov A."/>
            <person name="Young J."/>
            <person name="Aguilar M."/>
            <person name="Claverie J.M."/>
            <person name="Frickenhaus S."/>
            <person name="Gonzalez K."/>
            <person name="Herman E.K."/>
            <person name="Lin Y.C."/>
            <person name="Napier J."/>
            <person name="Ogata H."/>
            <person name="Sarno A.F."/>
            <person name="Shmutz J."/>
            <person name="Schroeder D."/>
            <person name="de Vargas C."/>
            <person name="Verret F."/>
            <person name="von Dassow P."/>
            <person name="Valentin K."/>
            <person name="Van de Peer Y."/>
            <person name="Wheeler G."/>
            <person name="Dacks J.B."/>
            <person name="Delwiche C.F."/>
            <person name="Dyhrman S.T."/>
            <person name="Glockner G."/>
            <person name="John U."/>
            <person name="Richards T."/>
            <person name="Worden A.Z."/>
            <person name="Zhang X."/>
            <person name="Grigoriev I.V."/>
            <person name="Allen A.E."/>
            <person name="Bidle K."/>
            <person name="Borodovsky M."/>
            <person name="Bowler C."/>
            <person name="Brownlee C."/>
            <person name="Cock J.M."/>
            <person name="Elias M."/>
            <person name="Gladyshev V.N."/>
            <person name="Groth M."/>
            <person name="Guda C."/>
            <person name="Hadaegh A."/>
            <person name="Iglesias-Rodriguez M.D."/>
            <person name="Jenkins J."/>
            <person name="Jones B.M."/>
            <person name="Lawson T."/>
            <person name="Leese F."/>
            <person name="Lindquist E."/>
            <person name="Lobanov A."/>
            <person name="Lomsadze A."/>
            <person name="Malik S.B."/>
            <person name="Marsh M.E."/>
            <person name="Mackinder L."/>
            <person name="Mock T."/>
            <person name="Mueller-Roeber B."/>
            <person name="Pagarete A."/>
            <person name="Parker M."/>
            <person name="Probert I."/>
            <person name="Quesneville H."/>
            <person name="Raines C."/>
            <person name="Rensing S.A."/>
            <person name="Riano-Pachon D.M."/>
            <person name="Richier S."/>
            <person name="Rokitta S."/>
            <person name="Shiraiwa Y."/>
            <person name="Soanes D.M."/>
            <person name="van der Giezen M."/>
            <person name="Wahlund T.M."/>
            <person name="Williams B."/>
            <person name="Wilson W."/>
            <person name="Wolfe G."/>
            <person name="Wurch L.L."/>
        </authorList>
    </citation>
    <scope>NUCLEOTIDE SEQUENCE</scope>
</reference>
<accession>A0A0D3KYV5</accession>
<dbReference type="HOGENOM" id="CLU_458168_0_0_1"/>
<dbReference type="RefSeq" id="XP_005793369.1">
    <property type="nucleotide sequence ID" value="XM_005793312.1"/>
</dbReference>
<dbReference type="STRING" id="2903.R1FPD7"/>
<evidence type="ECO:0000259" key="1">
    <source>
        <dbReference type="PROSITE" id="PS50011"/>
    </source>
</evidence>
<protein>
    <recommendedName>
        <fullName evidence="1">Protein kinase domain-containing protein</fullName>
    </recommendedName>
</protein>
<dbReference type="KEGG" id="ehx:EMIHUDRAFT_250980"/>
<dbReference type="CDD" id="cd00180">
    <property type="entry name" value="PKc"/>
    <property type="match status" value="1"/>
</dbReference>
<dbReference type="Pfam" id="PF00069">
    <property type="entry name" value="Pkinase"/>
    <property type="match status" value="1"/>
</dbReference>
<organism evidence="2 3">
    <name type="scientific">Emiliania huxleyi (strain CCMP1516)</name>
    <dbReference type="NCBI Taxonomy" id="280463"/>
    <lineage>
        <taxon>Eukaryota</taxon>
        <taxon>Haptista</taxon>
        <taxon>Haptophyta</taxon>
        <taxon>Prymnesiophyceae</taxon>
        <taxon>Isochrysidales</taxon>
        <taxon>Noelaerhabdaceae</taxon>
        <taxon>Emiliania</taxon>
    </lineage>
</organism>
<dbReference type="PROSITE" id="PS00108">
    <property type="entry name" value="PROTEIN_KINASE_ST"/>
    <property type="match status" value="1"/>
</dbReference>
<evidence type="ECO:0000313" key="2">
    <source>
        <dbReference type="EnsemblProtists" id="EOD40940"/>
    </source>
</evidence>
<dbReference type="InterPro" id="IPR000719">
    <property type="entry name" value="Prot_kinase_dom"/>
</dbReference>
<reference evidence="2" key="2">
    <citation type="submission" date="2024-10" db="UniProtKB">
        <authorList>
            <consortium name="EnsemblProtists"/>
        </authorList>
    </citation>
    <scope>IDENTIFICATION</scope>
</reference>
<dbReference type="PROSITE" id="PS50011">
    <property type="entry name" value="PROTEIN_KINASE_DOM"/>
    <property type="match status" value="1"/>
</dbReference>
<dbReference type="EnsemblProtists" id="EOD40940">
    <property type="protein sequence ID" value="EOD40940"/>
    <property type="gene ID" value="EMIHUDRAFT_250980"/>
</dbReference>
<feature type="domain" description="Protein kinase" evidence="1">
    <location>
        <begin position="317"/>
        <end position="578"/>
    </location>
</feature>
<dbReference type="AlphaFoldDB" id="A0A0D3KYV5"/>
<dbReference type="SUPFAM" id="SSF56112">
    <property type="entry name" value="Protein kinase-like (PK-like)"/>
    <property type="match status" value="1"/>
</dbReference>
<dbReference type="SMART" id="SM00220">
    <property type="entry name" value="S_TKc"/>
    <property type="match status" value="1"/>
</dbReference>
<dbReference type="eggNOG" id="KOG1035">
    <property type="taxonomic scope" value="Eukaryota"/>
</dbReference>
<dbReference type="Gene3D" id="1.10.510.10">
    <property type="entry name" value="Transferase(Phosphotransferase) domain 1"/>
    <property type="match status" value="1"/>
</dbReference>